<dbReference type="VEuPathDB" id="FungiDB:A1Q1_06843"/>
<organism evidence="1 2">
    <name type="scientific">Trichosporon asahii var. asahii (strain ATCC 90039 / CBS 2479 / JCM 2466 / KCTC 7840 / NBRC 103889/ NCYC 2677 / UAMH 7654)</name>
    <name type="common">Yeast</name>
    <dbReference type="NCBI Taxonomy" id="1186058"/>
    <lineage>
        <taxon>Eukaryota</taxon>
        <taxon>Fungi</taxon>
        <taxon>Dikarya</taxon>
        <taxon>Basidiomycota</taxon>
        <taxon>Agaricomycotina</taxon>
        <taxon>Tremellomycetes</taxon>
        <taxon>Trichosporonales</taxon>
        <taxon>Trichosporonaceae</taxon>
        <taxon>Trichosporon</taxon>
    </lineage>
</organism>
<protein>
    <submittedName>
        <fullName evidence="1">Uncharacterized protein</fullName>
    </submittedName>
</protein>
<proteinExistence type="predicted"/>
<dbReference type="GeneID" id="25990355"/>
<evidence type="ECO:0000313" key="1">
    <source>
        <dbReference type="EMBL" id="EJT51920.1"/>
    </source>
</evidence>
<evidence type="ECO:0000313" key="2">
    <source>
        <dbReference type="Proteomes" id="UP000002748"/>
    </source>
</evidence>
<comment type="caution">
    <text evidence="1">The sequence shown here is derived from an EMBL/GenBank/DDBJ whole genome shotgun (WGS) entry which is preliminary data.</text>
</comment>
<dbReference type="AlphaFoldDB" id="J4UJF7"/>
<gene>
    <name evidence="1" type="ORF">A1Q1_06843</name>
</gene>
<dbReference type="RefSeq" id="XP_014182567.1">
    <property type="nucleotide sequence ID" value="XM_014327092.1"/>
</dbReference>
<dbReference type="KEGG" id="tasa:A1Q1_06843"/>
<dbReference type="HOGENOM" id="CLU_903690_0_0_1"/>
<sequence>MCLNKPHRAKRSVHPAFANVDPGTVWTFSGWTPGDRLPTQIIGWEINAASALPAMRWLMAGAEMRQTSSVAYQQYRFCAPDTVPPNVPLPIARLFRAPAMPPGTPIVSVMDASYVPNSQPPAIRARTPTPHCGALSGLWPIEVYDPAAVDVTDAPRSVTDEWWGTEDNPPRFRGDEAYVLFHAAVLETTIVFNALCMLRNKAFSRMSDEALSATFANPLDPLADWPDAGGWPHNEIADLVTEQSRRWPACEAIKLGIQWHGHLTGTRANWMLERPIRLMIDLAQFEKRLLEIRTVKGVIKSALDALAA</sequence>
<accession>J4UJF7</accession>
<dbReference type="EMBL" id="ALBS01000041">
    <property type="protein sequence ID" value="EJT51920.1"/>
    <property type="molecule type" value="Genomic_DNA"/>
</dbReference>
<name>J4UJF7_TRIAS</name>
<dbReference type="Proteomes" id="UP000002748">
    <property type="component" value="Unassembled WGS sequence"/>
</dbReference>
<reference evidence="1 2" key="1">
    <citation type="journal article" date="2012" name="Eukaryot. Cell">
        <title>Draft genome sequence of CBS 2479, the standard type strain of Trichosporon asahii.</title>
        <authorList>
            <person name="Yang R.Y."/>
            <person name="Li H.T."/>
            <person name="Zhu H."/>
            <person name="Zhou G.P."/>
            <person name="Wang M."/>
            <person name="Wang L."/>
        </authorList>
    </citation>
    <scope>NUCLEOTIDE SEQUENCE [LARGE SCALE GENOMIC DNA]</scope>
    <source>
        <strain evidence="2">ATCC 90039 / CBS 2479 / JCM 2466 / KCTC 7840 / NCYC 2677 / UAMH 7654</strain>
    </source>
</reference>